<keyword evidence="2" id="KW-1185">Reference proteome</keyword>
<evidence type="ECO:0000313" key="1">
    <source>
        <dbReference type="EMBL" id="RNA37001.1"/>
    </source>
</evidence>
<accession>A0A3M7SMF2</accession>
<dbReference type="EMBL" id="REGN01001107">
    <property type="protein sequence ID" value="RNA37001.1"/>
    <property type="molecule type" value="Genomic_DNA"/>
</dbReference>
<proteinExistence type="predicted"/>
<gene>
    <name evidence="1" type="ORF">BpHYR1_011938</name>
</gene>
<organism evidence="1 2">
    <name type="scientific">Brachionus plicatilis</name>
    <name type="common">Marine rotifer</name>
    <name type="synonym">Brachionus muelleri</name>
    <dbReference type="NCBI Taxonomy" id="10195"/>
    <lineage>
        <taxon>Eukaryota</taxon>
        <taxon>Metazoa</taxon>
        <taxon>Spiralia</taxon>
        <taxon>Gnathifera</taxon>
        <taxon>Rotifera</taxon>
        <taxon>Eurotatoria</taxon>
        <taxon>Monogononta</taxon>
        <taxon>Pseudotrocha</taxon>
        <taxon>Ploima</taxon>
        <taxon>Brachionidae</taxon>
        <taxon>Brachionus</taxon>
    </lineage>
</organism>
<reference evidence="1 2" key="1">
    <citation type="journal article" date="2018" name="Sci. Rep.">
        <title>Genomic signatures of local adaptation to the degree of environmental predictability in rotifers.</title>
        <authorList>
            <person name="Franch-Gras L."/>
            <person name="Hahn C."/>
            <person name="Garcia-Roger E.M."/>
            <person name="Carmona M.J."/>
            <person name="Serra M."/>
            <person name="Gomez A."/>
        </authorList>
    </citation>
    <scope>NUCLEOTIDE SEQUENCE [LARGE SCALE GENOMIC DNA]</scope>
    <source>
        <strain evidence="1">HYR1</strain>
    </source>
</reference>
<protein>
    <submittedName>
        <fullName evidence="1">Uncharacterized protein</fullName>
    </submittedName>
</protein>
<name>A0A3M7SMF2_BRAPC</name>
<dbReference type="AlphaFoldDB" id="A0A3M7SMF2"/>
<dbReference type="Proteomes" id="UP000276133">
    <property type="component" value="Unassembled WGS sequence"/>
</dbReference>
<evidence type="ECO:0000313" key="2">
    <source>
        <dbReference type="Proteomes" id="UP000276133"/>
    </source>
</evidence>
<sequence length="84" mass="10154">MTFQCPYTSTYIIHSIWSVWPHNCLAAVGRKLRKLEYESNDHILIFESKYPHATKLLFKTHKHFTFWVFNCFKQILDSSFHNFI</sequence>
<comment type="caution">
    <text evidence="1">The sequence shown here is derived from an EMBL/GenBank/DDBJ whole genome shotgun (WGS) entry which is preliminary data.</text>
</comment>